<reference evidence="2" key="1">
    <citation type="journal article" date="2023" name="Mol. Phylogenet. Evol.">
        <title>Genome-scale phylogeny and comparative genomics of the fungal order Sordariales.</title>
        <authorList>
            <person name="Hensen N."/>
            <person name="Bonometti L."/>
            <person name="Westerberg I."/>
            <person name="Brannstrom I.O."/>
            <person name="Guillou S."/>
            <person name="Cros-Aarteil S."/>
            <person name="Calhoun S."/>
            <person name="Haridas S."/>
            <person name="Kuo A."/>
            <person name="Mondo S."/>
            <person name="Pangilinan J."/>
            <person name="Riley R."/>
            <person name="LaButti K."/>
            <person name="Andreopoulos B."/>
            <person name="Lipzen A."/>
            <person name="Chen C."/>
            <person name="Yan M."/>
            <person name="Daum C."/>
            <person name="Ng V."/>
            <person name="Clum A."/>
            <person name="Steindorff A."/>
            <person name="Ohm R.A."/>
            <person name="Martin F."/>
            <person name="Silar P."/>
            <person name="Natvig D.O."/>
            <person name="Lalanne C."/>
            <person name="Gautier V."/>
            <person name="Ament-Velasquez S.L."/>
            <person name="Kruys A."/>
            <person name="Hutchinson M.I."/>
            <person name="Powell A.J."/>
            <person name="Barry K."/>
            <person name="Miller A.N."/>
            <person name="Grigoriev I.V."/>
            <person name="Debuchy R."/>
            <person name="Gladieux P."/>
            <person name="Hiltunen Thoren M."/>
            <person name="Johannesson H."/>
        </authorList>
    </citation>
    <scope>NUCLEOTIDE SEQUENCE</scope>
    <source>
        <strain evidence="2">CBS 118394</strain>
    </source>
</reference>
<protein>
    <submittedName>
        <fullName evidence="2">Uncharacterized protein</fullName>
    </submittedName>
</protein>
<dbReference type="EMBL" id="JAUEDM010000005">
    <property type="protein sequence ID" value="KAK3316235.1"/>
    <property type="molecule type" value="Genomic_DNA"/>
</dbReference>
<comment type="caution">
    <text evidence="2">The sequence shown here is derived from an EMBL/GenBank/DDBJ whole genome shotgun (WGS) entry which is preliminary data.</text>
</comment>
<feature type="region of interest" description="Disordered" evidence="1">
    <location>
        <begin position="136"/>
        <end position="184"/>
    </location>
</feature>
<feature type="compositionally biased region" description="Basic residues" evidence="1">
    <location>
        <begin position="57"/>
        <end position="74"/>
    </location>
</feature>
<gene>
    <name evidence="2" type="ORF">B0H66DRAFT_286739</name>
</gene>
<evidence type="ECO:0000256" key="1">
    <source>
        <dbReference type="SAM" id="MobiDB-lite"/>
    </source>
</evidence>
<organism evidence="2 3">
    <name type="scientific">Apodospora peruviana</name>
    <dbReference type="NCBI Taxonomy" id="516989"/>
    <lineage>
        <taxon>Eukaryota</taxon>
        <taxon>Fungi</taxon>
        <taxon>Dikarya</taxon>
        <taxon>Ascomycota</taxon>
        <taxon>Pezizomycotina</taxon>
        <taxon>Sordariomycetes</taxon>
        <taxon>Sordariomycetidae</taxon>
        <taxon>Sordariales</taxon>
        <taxon>Lasiosphaeriaceae</taxon>
        <taxon>Apodospora</taxon>
    </lineage>
</organism>
<evidence type="ECO:0000313" key="2">
    <source>
        <dbReference type="EMBL" id="KAK3316235.1"/>
    </source>
</evidence>
<sequence length="184" mass="20035">MRQCQVVAVRDRVLQLTAAGVGQVCCWTVQPGLAWRSSGFLLLGALLVFRAGGPPKAKSRQHSRVNPNHHHHFTQNKLPSPRLRISLCLDRGLLEGDCVVIDNPDGRSHHLRPPSDALRVLNSPGKTRAGATRFGCRARSRWESSRPDPSLHLPPSPTTSNLSVPLSTAGRHQPPAQHLTAVAC</sequence>
<dbReference type="AlphaFoldDB" id="A0AAE0M245"/>
<feature type="compositionally biased region" description="Low complexity" evidence="1">
    <location>
        <begin position="158"/>
        <end position="168"/>
    </location>
</feature>
<name>A0AAE0M245_9PEZI</name>
<reference evidence="2" key="2">
    <citation type="submission" date="2023-06" db="EMBL/GenBank/DDBJ databases">
        <authorList>
            <consortium name="Lawrence Berkeley National Laboratory"/>
            <person name="Haridas S."/>
            <person name="Hensen N."/>
            <person name="Bonometti L."/>
            <person name="Westerberg I."/>
            <person name="Brannstrom I.O."/>
            <person name="Guillou S."/>
            <person name="Cros-Aarteil S."/>
            <person name="Calhoun S."/>
            <person name="Kuo A."/>
            <person name="Mondo S."/>
            <person name="Pangilinan J."/>
            <person name="Riley R."/>
            <person name="Labutti K."/>
            <person name="Andreopoulos B."/>
            <person name="Lipzen A."/>
            <person name="Chen C."/>
            <person name="Yanf M."/>
            <person name="Daum C."/>
            <person name="Ng V."/>
            <person name="Clum A."/>
            <person name="Steindorff A."/>
            <person name="Ohm R."/>
            <person name="Martin F."/>
            <person name="Silar P."/>
            <person name="Natvig D."/>
            <person name="Lalanne C."/>
            <person name="Gautier V."/>
            <person name="Ament-Velasquez S.L."/>
            <person name="Kruys A."/>
            <person name="Hutchinson M.I."/>
            <person name="Powell A.J."/>
            <person name="Barry K."/>
            <person name="Miller A.N."/>
            <person name="Grigoriev I.V."/>
            <person name="Debuchy R."/>
            <person name="Gladieux P."/>
            <person name="Thoren M.H."/>
            <person name="Johannesson H."/>
        </authorList>
    </citation>
    <scope>NUCLEOTIDE SEQUENCE</scope>
    <source>
        <strain evidence="2">CBS 118394</strain>
    </source>
</reference>
<dbReference type="Proteomes" id="UP001283341">
    <property type="component" value="Unassembled WGS sequence"/>
</dbReference>
<keyword evidence="3" id="KW-1185">Reference proteome</keyword>
<evidence type="ECO:0000313" key="3">
    <source>
        <dbReference type="Proteomes" id="UP001283341"/>
    </source>
</evidence>
<proteinExistence type="predicted"/>
<accession>A0AAE0M245</accession>
<feature type="region of interest" description="Disordered" evidence="1">
    <location>
        <begin position="54"/>
        <end position="76"/>
    </location>
</feature>